<organism evidence="2 3">
    <name type="scientific">Bacillus weihaiensis</name>
    <dbReference type="NCBI Taxonomy" id="1547283"/>
    <lineage>
        <taxon>Bacteria</taxon>
        <taxon>Bacillati</taxon>
        <taxon>Bacillota</taxon>
        <taxon>Bacilli</taxon>
        <taxon>Bacillales</taxon>
        <taxon>Bacillaceae</taxon>
        <taxon>Bacillus</taxon>
    </lineage>
</organism>
<keyword evidence="1" id="KW-1133">Transmembrane helix</keyword>
<dbReference type="EMBL" id="CP016020">
    <property type="protein sequence ID" value="APH04885.1"/>
    <property type="molecule type" value="Genomic_DNA"/>
</dbReference>
<sequence length="112" mass="12887">MPMEQETMTFLINGIGAVIVIFFLTVMYLLFFFRKGRSFRWVYGMVLAFIFFLVISILNLKEAIGIDYKHPMASEEITYRLGLSGLLFSASLLFLLVGLLLIPYPKAKLHKK</sequence>
<keyword evidence="3" id="KW-1185">Reference proteome</keyword>
<dbReference type="KEGG" id="bwh:A9C19_09060"/>
<evidence type="ECO:0000313" key="3">
    <source>
        <dbReference type="Proteomes" id="UP000181936"/>
    </source>
</evidence>
<feature type="transmembrane region" description="Helical" evidence="1">
    <location>
        <begin position="12"/>
        <end position="33"/>
    </location>
</feature>
<dbReference type="RefSeq" id="WP_072579680.1">
    <property type="nucleotide sequence ID" value="NZ_CP016020.1"/>
</dbReference>
<reference evidence="2 3" key="1">
    <citation type="journal article" date="2016" name="Sci. Rep.">
        <title>Complete genome sequence and transcriptomic analysis of a novel marine strain Bacillus weihaiensis reveals the mechanism of brown algae degradation.</title>
        <authorList>
            <person name="Zhu Y."/>
            <person name="Chen P."/>
            <person name="Bao Y."/>
            <person name="Men Y."/>
            <person name="Zeng Y."/>
            <person name="Yang J."/>
            <person name="Sun J."/>
            <person name="Sun Y."/>
        </authorList>
    </citation>
    <scope>NUCLEOTIDE SEQUENCE [LARGE SCALE GENOMIC DNA]</scope>
    <source>
        <strain evidence="2 3">Alg07</strain>
    </source>
</reference>
<feature type="transmembrane region" description="Helical" evidence="1">
    <location>
        <begin position="79"/>
        <end position="102"/>
    </location>
</feature>
<keyword evidence="1" id="KW-0812">Transmembrane</keyword>
<name>A0A1L3MR96_9BACI</name>
<proteinExistence type="predicted"/>
<keyword evidence="1" id="KW-0472">Membrane</keyword>
<accession>A0A1L3MR96</accession>
<feature type="transmembrane region" description="Helical" evidence="1">
    <location>
        <begin position="40"/>
        <end position="59"/>
    </location>
</feature>
<gene>
    <name evidence="2" type="ORF">A9C19_09060</name>
</gene>
<dbReference type="Proteomes" id="UP000181936">
    <property type="component" value="Chromosome"/>
</dbReference>
<evidence type="ECO:0000313" key="2">
    <source>
        <dbReference type="EMBL" id="APH04885.1"/>
    </source>
</evidence>
<evidence type="ECO:0000256" key="1">
    <source>
        <dbReference type="SAM" id="Phobius"/>
    </source>
</evidence>
<protein>
    <submittedName>
        <fullName evidence="2">Uncharacterized protein</fullName>
    </submittedName>
</protein>
<dbReference type="OrthoDB" id="2969924at2"/>
<dbReference type="AlphaFoldDB" id="A0A1L3MR96"/>